<protein>
    <submittedName>
        <fullName evidence="1">Uncharacterized protein</fullName>
    </submittedName>
</protein>
<reference evidence="2" key="1">
    <citation type="journal article" date="2019" name="Int. J. Syst. Evol. Microbiol.">
        <title>The Global Catalogue of Microorganisms (GCM) 10K type strain sequencing project: providing services to taxonomists for standard genome sequencing and annotation.</title>
        <authorList>
            <consortium name="The Broad Institute Genomics Platform"/>
            <consortium name="The Broad Institute Genome Sequencing Center for Infectious Disease"/>
            <person name="Wu L."/>
            <person name="Ma J."/>
        </authorList>
    </citation>
    <scope>NUCLEOTIDE SEQUENCE [LARGE SCALE GENOMIC DNA]</scope>
    <source>
        <strain evidence="2">JCM 30846</strain>
    </source>
</reference>
<keyword evidence="2" id="KW-1185">Reference proteome</keyword>
<dbReference type="Proteomes" id="UP001499884">
    <property type="component" value="Unassembled WGS sequence"/>
</dbReference>
<comment type="caution">
    <text evidence="1">The sequence shown here is derived from an EMBL/GenBank/DDBJ whole genome shotgun (WGS) entry which is preliminary data.</text>
</comment>
<organism evidence="1 2">
    <name type="scientific">Streptomyces tremellae</name>
    <dbReference type="NCBI Taxonomy" id="1124239"/>
    <lineage>
        <taxon>Bacteria</taxon>
        <taxon>Bacillati</taxon>
        <taxon>Actinomycetota</taxon>
        <taxon>Actinomycetes</taxon>
        <taxon>Kitasatosporales</taxon>
        <taxon>Streptomycetaceae</taxon>
        <taxon>Streptomyces</taxon>
    </lineage>
</organism>
<evidence type="ECO:0000313" key="2">
    <source>
        <dbReference type="Proteomes" id="UP001499884"/>
    </source>
</evidence>
<evidence type="ECO:0000313" key="1">
    <source>
        <dbReference type="EMBL" id="GAA3735411.1"/>
    </source>
</evidence>
<gene>
    <name evidence="1" type="ORF">GCM10023082_35700</name>
</gene>
<dbReference type="EMBL" id="BAABEP010000023">
    <property type="protein sequence ID" value="GAA3735411.1"/>
    <property type="molecule type" value="Genomic_DNA"/>
</dbReference>
<sequence length="56" mass="6214">MLSPSLVLLVNITIDEIVDNSFDGRVAKGGVRLDCERMRPEARAPEREGDAWRTTG</sequence>
<name>A0ABP7FB40_9ACTN</name>
<proteinExistence type="predicted"/>
<accession>A0ABP7FB40</accession>